<feature type="transmembrane region" description="Helical" evidence="8">
    <location>
        <begin position="31"/>
        <end position="48"/>
    </location>
</feature>
<dbReference type="EMBL" id="AM167904">
    <property type="protein sequence ID" value="CAJ47678.1"/>
    <property type="molecule type" value="Genomic_DNA"/>
</dbReference>
<reference evidence="9 10" key="1">
    <citation type="journal article" date="2006" name="J. Bacteriol.">
        <title>Comparison of the genome sequence of the poultry pathogen Bordetella avium with those of B. bronchiseptica, B. pertussis, and B. parapertussis reveals extensive diversity in surface structures associated with host interaction.</title>
        <authorList>
            <person name="Sebaihia M."/>
            <person name="Preston A."/>
            <person name="Maskell D.J."/>
            <person name="Kuzmiak H."/>
            <person name="Connell T.D."/>
            <person name="King N.D."/>
            <person name="Orndorff P.E."/>
            <person name="Miyamoto D.M."/>
            <person name="Thomson N.R."/>
            <person name="Harris D."/>
            <person name="Goble A."/>
            <person name="Lord A."/>
            <person name="Murphy L."/>
            <person name="Quail M.A."/>
            <person name="Rutter S."/>
            <person name="Squares R."/>
            <person name="Squares S."/>
            <person name="Woodward J."/>
            <person name="Parkhill J."/>
            <person name="Temple L.M."/>
        </authorList>
    </citation>
    <scope>NUCLEOTIDE SEQUENCE [LARGE SCALE GENOMIC DNA]</scope>
    <source>
        <strain evidence="9 10">197N</strain>
    </source>
</reference>
<dbReference type="InterPro" id="IPR050297">
    <property type="entry name" value="LipidA_mod_glycosyltrf_83"/>
</dbReference>
<dbReference type="HOGENOM" id="CLU_626304_0_0_4"/>
<evidence type="ECO:0000256" key="6">
    <source>
        <dbReference type="ARBA" id="ARBA00022989"/>
    </source>
</evidence>
<gene>
    <name evidence="9" type="ordered locus">BAV0082</name>
</gene>
<keyword evidence="2" id="KW-1003">Cell membrane</keyword>
<dbReference type="GO" id="GO:0016763">
    <property type="term" value="F:pentosyltransferase activity"/>
    <property type="evidence" value="ECO:0007669"/>
    <property type="project" value="TreeGrafter"/>
</dbReference>
<comment type="subcellular location">
    <subcellularLocation>
        <location evidence="1">Cell membrane</location>
        <topology evidence="1">Multi-pass membrane protein</topology>
    </subcellularLocation>
</comment>
<dbReference type="STRING" id="360910.BAV0082"/>
<evidence type="ECO:0000256" key="2">
    <source>
        <dbReference type="ARBA" id="ARBA00022475"/>
    </source>
</evidence>
<dbReference type="eggNOG" id="COG1807">
    <property type="taxonomic scope" value="Bacteria"/>
</dbReference>
<evidence type="ECO:0000256" key="7">
    <source>
        <dbReference type="ARBA" id="ARBA00023136"/>
    </source>
</evidence>
<dbReference type="GO" id="GO:0009103">
    <property type="term" value="P:lipopolysaccharide biosynthetic process"/>
    <property type="evidence" value="ECO:0007669"/>
    <property type="project" value="UniProtKB-ARBA"/>
</dbReference>
<evidence type="ECO:0000256" key="4">
    <source>
        <dbReference type="ARBA" id="ARBA00022679"/>
    </source>
</evidence>
<feature type="transmembrane region" description="Helical" evidence="8">
    <location>
        <begin position="274"/>
        <end position="294"/>
    </location>
</feature>
<keyword evidence="6 8" id="KW-1133">Transmembrane helix</keyword>
<feature type="transmembrane region" description="Helical" evidence="8">
    <location>
        <begin position="343"/>
        <end position="364"/>
    </location>
</feature>
<name>Q2L1W0_BORA1</name>
<keyword evidence="3" id="KW-0328">Glycosyltransferase</keyword>
<keyword evidence="10" id="KW-1185">Reference proteome</keyword>
<feature type="transmembrane region" description="Helical" evidence="8">
    <location>
        <begin position="376"/>
        <end position="396"/>
    </location>
</feature>
<sequence length="438" mass="47800">VLSTAVLTTICYLCGLVSVAGLALFPHRSDLFYLGLQFAVALLIFWAARRLPGAARVGPTWFVQHGPWRRLDILLAALVFTVALVLVAMAVLLPLSSNDPLEYALVGREMYSLRALADYPLLNTDTPSGMYAPWTHPPLYIGLIFLANVISGGAELPGLMRLVAPMLTVMSTALIYWLGCAGGRRVGLLSALIFITTPFIFAQAMYGAIDALVISALLLGMAAVFACQPETLRGRLTIGVVMGLGLWSHSQAILFPFLLGGSFLVVCGGLNKRMLTTALVVVLVGGAIGCWPYLRNVLIFGSPISDNNLVFALSSLDWQGYFRLSRGYALMADRLQYGLFKGWFTLHLYGLTWWWMLLGLIFLPRRGSPSPAWRQITHLCVAIIAIYLAGMGLSLFAGTDLMIRNDRYMLVLMPYVSLLAGWGVFRLAGNRQVTAEAA</sequence>
<evidence type="ECO:0000256" key="5">
    <source>
        <dbReference type="ARBA" id="ARBA00022692"/>
    </source>
</evidence>
<feature type="transmembrane region" description="Helical" evidence="8">
    <location>
        <begin position="408"/>
        <end position="425"/>
    </location>
</feature>
<dbReference type="Proteomes" id="UP000001977">
    <property type="component" value="Chromosome"/>
</dbReference>
<feature type="non-terminal residue" evidence="9">
    <location>
        <position position="1"/>
    </location>
</feature>
<feature type="transmembrane region" description="Helical" evidence="8">
    <location>
        <begin position="131"/>
        <end position="150"/>
    </location>
</feature>
<keyword evidence="5 8" id="KW-0812">Transmembrane</keyword>
<proteinExistence type="predicted"/>
<dbReference type="PANTHER" id="PTHR33908">
    <property type="entry name" value="MANNOSYLTRANSFERASE YKCB-RELATED"/>
    <property type="match status" value="1"/>
</dbReference>
<feature type="transmembrane region" description="Helical" evidence="8">
    <location>
        <begin position="5"/>
        <end position="25"/>
    </location>
</feature>
<accession>Q2L1W0</accession>
<feature type="transmembrane region" description="Helical" evidence="8">
    <location>
        <begin position="246"/>
        <end position="267"/>
    </location>
</feature>
<keyword evidence="7 8" id="KW-0472">Membrane</keyword>
<organism evidence="9 10">
    <name type="scientific">Bordetella avium (strain 197N)</name>
    <dbReference type="NCBI Taxonomy" id="360910"/>
    <lineage>
        <taxon>Bacteria</taxon>
        <taxon>Pseudomonadati</taxon>
        <taxon>Pseudomonadota</taxon>
        <taxon>Betaproteobacteria</taxon>
        <taxon>Burkholderiales</taxon>
        <taxon>Alcaligenaceae</taxon>
        <taxon>Bordetella</taxon>
    </lineage>
</organism>
<evidence type="ECO:0000256" key="8">
    <source>
        <dbReference type="SAM" id="Phobius"/>
    </source>
</evidence>
<evidence type="ECO:0000313" key="10">
    <source>
        <dbReference type="Proteomes" id="UP000001977"/>
    </source>
</evidence>
<protein>
    <submittedName>
        <fullName evidence="9">Lipopolysaccharide biosynthesis protein</fullName>
    </submittedName>
</protein>
<evidence type="ECO:0000313" key="9">
    <source>
        <dbReference type="EMBL" id="CAJ47678.1"/>
    </source>
</evidence>
<feature type="transmembrane region" description="Helical" evidence="8">
    <location>
        <begin position="162"/>
        <end position="179"/>
    </location>
</feature>
<dbReference type="PANTHER" id="PTHR33908:SF11">
    <property type="entry name" value="MEMBRANE PROTEIN"/>
    <property type="match status" value="1"/>
</dbReference>
<evidence type="ECO:0000256" key="1">
    <source>
        <dbReference type="ARBA" id="ARBA00004651"/>
    </source>
</evidence>
<dbReference type="GO" id="GO:0005886">
    <property type="term" value="C:plasma membrane"/>
    <property type="evidence" value="ECO:0007669"/>
    <property type="project" value="UniProtKB-SubCell"/>
</dbReference>
<dbReference type="KEGG" id="bav:BAV0082"/>
<feature type="transmembrane region" description="Helical" evidence="8">
    <location>
        <begin position="73"/>
        <end position="95"/>
    </location>
</feature>
<dbReference type="AlphaFoldDB" id="Q2L1W0"/>
<keyword evidence="4" id="KW-0808">Transferase</keyword>
<evidence type="ECO:0000256" key="3">
    <source>
        <dbReference type="ARBA" id="ARBA00022676"/>
    </source>
</evidence>
<feature type="transmembrane region" description="Helical" evidence="8">
    <location>
        <begin position="185"/>
        <end position="202"/>
    </location>
</feature>